<reference evidence="1" key="1">
    <citation type="submission" date="2022-03" db="EMBL/GenBank/DDBJ databases">
        <authorList>
            <person name="Tunstrom K."/>
        </authorList>
    </citation>
    <scope>NUCLEOTIDE SEQUENCE</scope>
</reference>
<proteinExistence type="predicted"/>
<comment type="caution">
    <text evidence="1">The sequence shown here is derived from an EMBL/GenBank/DDBJ whole genome shotgun (WGS) entry which is preliminary data.</text>
</comment>
<sequence>MHRSKKLRKNDTKKILTPILPSLIVIISKVALVQKVSSKDKFRIFSTEHLKVVEEHFNEVEIMYEDISKVIHGTTSAFYDVVMGEFNAKVEVQNRSESKIGCGCVVIQER</sequence>
<evidence type="ECO:0000313" key="1">
    <source>
        <dbReference type="EMBL" id="CAH2093538.1"/>
    </source>
</evidence>
<protein>
    <submittedName>
        <fullName evidence="1">Uncharacterized protein</fullName>
    </submittedName>
</protein>
<dbReference type="AlphaFoldDB" id="A0AAU9U2W8"/>
<dbReference type="EMBL" id="CAKOGL010000013">
    <property type="protein sequence ID" value="CAH2093538.1"/>
    <property type="molecule type" value="Genomic_DNA"/>
</dbReference>
<organism evidence="1 2">
    <name type="scientific">Euphydryas editha</name>
    <name type="common">Edith's checkerspot</name>
    <dbReference type="NCBI Taxonomy" id="104508"/>
    <lineage>
        <taxon>Eukaryota</taxon>
        <taxon>Metazoa</taxon>
        <taxon>Ecdysozoa</taxon>
        <taxon>Arthropoda</taxon>
        <taxon>Hexapoda</taxon>
        <taxon>Insecta</taxon>
        <taxon>Pterygota</taxon>
        <taxon>Neoptera</taxon>
        <taxon>Endopterygota</taxon>
        <taxon>Lepidoptera</taxon>
        <taxon>Glossata</taxon>
        <taxon>Ditrysia</taxon>
        <taxon>Papilionoidea</taxon>
        <taxon>Nymphalidae</taxon>
        <taxon>Nymphalinae</taxon>
        <taxon>Euphydryas</taxon>
    </lineage>
</organism>
<keyword evidence="2" id="KW-1185">Reference proteome</keyword>
<accession>A0AAU9U2W8</accession>
<dbReference type="Proteomes" id="UP001153954">
    <property type="component" value="Unassembled WGS sequence"/>
</dbReference>
<evidence type="ECO:0000313" key="2">
    <source>
        <dbReference type="Proteomes" id="UP001153954"/>
    </source>
</evidence>
<name>A0AAU9U2W8_EUPED</name>
<gene>
    <name evidence="1" type="ORF">EEDITHA_LOCUS9194</name>
</gene>